<protein>
    <submittedName>
        <fullName evidence="2">Quinoprotein amine dehydrogenase, beta chain-like</fullName>
    </submittedName>
</protein>
<dbReference type="OrthoDB" id="145213at2"/>
<accession>D6CPJ0</accession>
<sequence length="900" mass="97133">MTRPYRPYPPYPSLLVFGALSLSQSVLAAQAPSALLPSGRLLTPAGQIVETPNFPTQIALSDGHVAVLTGGASKQQNVLRFAAETLQPEGRVGALFAKDKKHAAPGATVAQGDQNGGRADDGEQVIKGQSLFQGLAAGPDGTLYATGGNSDDLLALGSSGNGPLHLLRRYRLQWQPFPRDQYPYQYAGDWQQTRHFYPDSVVIGPHGRHAYVTGMLANSLARIDLQTGVTHYLNVGSYPFAVTLADGGKRLVVSNWGGNGVTIIDRGAWKVLGAVPTGPVLGPRSGAAGAHPTALAAQPDSSNVWVADANLDRLVAVNTQTLKVVRVIDDSPYPGAPPGSYPDALAVSQGKLFVANAGNNDVAVYDLASGKRIALIPTAWYPTAVTVQGNALYVASAKGMDGGPNIHHQWVGNFMQGVLQRIDLRELPIHGPAWTQAALSNNGFSAAQRRQLASDNAKAAAWLHGHIQHVVFILRENKTFDEDFGKYAAAGHWADPALNLYGPRELPNLYRMADLGALFVNFYADGEVTSQGHQWTTAGSDSDFLQRTWPLYYSDRGYIANSGWTQSLAPGASDARNPYAIYKNLSALGHWSNPWITYPARLFLFNDLLAHKVSFEDFGEFASRNKIGDISPALRAHLAMDYPAWDRLILDTDRAKVVDNWLRHHPLPRVLYIWLPDDHTAGRHPCLPSPDSYVANNDEATAQVIHSLSKLPGWKHTLVLLTEDDAQSGADHIDAHRTFAVAAGPWVKPGVRVTQHLSQVDLLRTIETVADIPPMSQWDANAHVLSGIWRSTPDAAPYPVLPSLVPMQRNPGVCPVDAPFRALPEVVVPGVGQVAQSAPPPAHRYTPTALLKVSGPEQMRQEWLASRGPAAYAAMLAHVQALAKAQRRPASSLIAGQDDD</sequence>
<dbReference type="InterPro" id="IPR011044">
    <property type="entry name" value="Quino_amine_DH_bsu"/>
</dbReference>
<evidence type="ECO:0000313" key="4">
    <source>
        <dbReference type="Proteomes" id="UP000002372"/>
    </source>
</evidence>
<dbReference type="PANTHER" id="PTHR47197">
    <property type="entry name" value="PROTEIN NIRF"/>
    <property type="match status" value="1"/>
</dbReference>
<reference evidence="4" key="2">
    <citation type="journal article" date="2010" name="PLoS Genet.">
        <title>Structure, function, and evolution of the Thiomonas spp. genome.</title>
        <authorList>
            <person name="Arsene-Ploetze F."/>
            <person name="Koechler S."/>
            <person name="Marchal M."/>
            <person name="Coppee J.Y."/>
            <person name="Chandler M."/>
            <person name="Bonnefoy V."/>
            <person name="Brochier-Armanet C."/>
            <person name="Barakat M."/>
            <person name="Barbe V."/>
            <person name="Battaglia-Brunet F."/>
            <person name="Bruneel O."/>
            <person name="Bryan C.G."/>
            <person name="Cleiss-Arnold J."/>
            <person name="Cruveiller S."/>
            <person name="Erhardt M."/>
            <person name="Heinrich-Salmeron A."/>
            <person name="Hommais F."/>
            <person name="Joulian C."/>
            <person name="Krin E."/>
            <person name="Lieutaud A."/>
            <person name="Lievremont D."/>
            <person name="Michel C."/>
            <person name="Muller D."/>
            <person name="Ortet P."/>
            <person name="Proux C."/>
            <person name="Siguier P."/>
            <person name="Roche D."/>
            <person name="Rouy Z."/>
            <person name="Salvignol G."/>
            <person name="Slyemi D."/>
            <person name="Talla E."/>
            <person name="Weiss S."/>
            <person name="Weissenbach J."/>
            <person name="Medigue C."/>
            <person name="Bertin P.N."/>
        </authorList>
    </citation>
    <scope>NUCLEOTIDE SEQUENCE [LARGE SCALE GENOMIC DNA]</scope>
    <source>
        <strain evidence="4">DSM 22701 / CIP 110005 / 3As</strain>
    </source>
</reference>
<dbReference type="KEGG" id="thi:THI_1227"/>
<dbReference type="Gene3D" id="3.40.720.10">
    <property type="entry name" value="Alkaline Phosphatase, subunit A"/>
    <property type="match status" value="1"/>
</dbReference>
<evidence type="ECO:0000256" key="1">
    <source>
        <dbReference type="SAM" id="SignalP"/>
    </source>
</evidence>
<dbReference type="SUPFAM" id="SSF53649">
    <property type="entry name" value="Alkaline phosphatase-like"/>
    <property type="match status" value="1"/>
</dbReference>
<dbReference type="InterPro" id="IPR017850">
    <property type="entry name" value="Alkaline_phosphatase_core_sf"/>
</dbReference>
<evidence type="ECO:0000313" key="3">
    <source>
        <dbReference type="EMBL" id="CQR26550.1"/>
    </source>
</evidence>
<keyword evidence="1" id="KW-0732">Signal</keyword>
<keyword evidence="5" id="KW-1185">Reference proteome</keyword>
<dbReference type="Proteomes" id="UP000002372">
    <property type="component" value="Chromosome"/>
</dbReference>
<evidence type="ECO:0000313" key="5">
    <source>
        <dbReference type="Proteomes" id="UP000078599"/>
    </source>
</evidence>
<dbReference type="InterPro" id="IPR015943">
    <property type="entry name" value="WD40/YVTN_repeat-like_dom_sf"/>
</dbReference>
<name>D6CPJ0_THIA3</name>
<dbReference type="Proteomes" id="UP000078599">
    <property type="component" value="Unassembled WGS sequence"/>
</dbReference>
<reference evidence="3 5" key="4">
    <citation type="submission" date="2015-03" db="EMBL/GenBank/DDBJ databases">
        <authorList>
            <person name="Regsiter A."/>
            <person name="william w."/>
        </authorList>
    </citation>
    <scope>NUCLEOTIDE SEQUENCE [LARGE SCALE GENOMIC DNA]</scope>
    <source>
        <strain evidence="3 5">CB1</strain>
    </source>
</reference>
<reference evidence="2" key="3">
    <citation type="submission" date="2010-07" db="EMBL/GenBank/DDBJ databases">
        <authorList>
            <person name="Genoscope - CEA"/>
        </authorList>
    </citation>
    <scope>NUCLEOTIDE SEQUENCE</scope>
    <source>
        <strain evidence="2">3As</strain>
    </source>
</reference>
<dbReference type="InterPro" id="IPR051200">
    <property type="entry name" value="Host-pathogen_enzymatic-act"/>
</dbReference>
<dbReference type="SUPFAM" id="SSF75011">
    <property type="entry name" value="3-carboxy-cis,cis-mucoante lactonizing enzyme"/>
    <property type="match status" value="1"/>
</dbReference>
<dbReference type="EMBL" id="FP475956">
    <property type="protein sequence ID" value="CAZ87920.1"/>
    <property type="molecule type" value="Genomic_DNA"/>
</dbReference>
<dbReference type="EMBL" id="CTRI01000002">
    <property type="protein sequence ID" value="CQR26550.1"/>
    <property type="molecule type" value="Genomic_DNA"/>
</dbReference>
<dbReference type="SUPFAM" id="SSF50969">
    <property type="entry name" value="YVTN repeat-like/Quinoprotein amine dehydrogenase"/>
    <property type="match status" value="1"/>
</dbReference>
<dbReference type="Gene3D" id="2.130.10.10">
    <property type="entry name" value="YVTN repeat-like/Quinoprotein amine dehydrogenase"/>
    <property type="match status" value="2"/>
</dbReference>
<proteinExistence type="predicted"/>
<organism evidence="2 4">
    <name type="scientific">Thiomonas arsenitoxydans (strain DSM 22701 / CIP 110005 / 3As)</name>
    <dbReference type="NCBI Taxonomy" id="426114"/>
    <lineage>
        <taxon>Bacteria</taxon>
        <taxon>Pseudomonadati</taxon>
        <taxon>Pseudomonadota</taxon>
        <taxon>Betaproteobacteria</taxon>
        <taxon>Burkholderiales</taxon>
        <taxon>Thiomonas</taxon>
    </lineage>
</organism>
<gene>
    <name evidence="2" type="ordered locus">THI_1227</name>
    <name evidence="3" type="ORF">THICB1_100071</name>
</gene>
<feature type="signal peptide" evidence="1">
    <location>
        <begin position="1"/>
        <end position="28"/>
    </location>
</feature>
<dbReference type="RefSeq" id="WP_013105266.1">
    <property type="nucleotide sequence ID" value="NC_014145.1"/>
</dbReference>
<reference key="1">
    <citation type="submission" date="2009-07" db="EMBL/GenBank/DDBJ databases">
        <authorList>
            <person name="Genoscope - CEA"/>
        </authorList>
    </citation>
    <scope>NUCLEOTIDE SEQUENCE</scope>
    <source>
        <strain>3As</strain>
    </source>
</reference>
<feature type="chain" id="PRO_5003082055" evidence="1">
    <location>
        <begin position="29"/>
        <end position="900"/>
    </location>
</feature>
<evidence type="ECO:0000313" key="2">
    <source>
        <dbReference type="EMBL" id="CAZ87920.1"/>
    </source>
</evidence>
<dbReference type="PANTHER" id="PTHR47197:SF3">
    <property type="entry name" value="DIHYDRO-HEME D1 DEHYDROGENASE"/>
    <property type="match status" value="1"/>
</dbReference>
<dbReference type="AlphaFoldDB" id="D6CPJ0"/>
<dbReference type="eggNOG" id="COG3391">
    <property type="taxonomic scope" value="Bacteria"/>
</dbReference>
<dbReference type="HOGENOM" id="CLU_012789_0_0_4"/>
<dbReference type="eggNOG" id="COG3511">
    <property type="taxonomic scope" value="Bacteria"/>
</dbReference>